<dbReference type="EMBL" id="CP000828">
    <property type="protein sequence ID" value="ABW25350.1"/>
    <property type="molecule type" value="Genomic_DNA"/>
</dbReference>
<dbReference type="OrthoDB" id="516429at2"/>
<gene>
    <name evidence="1" type="ordered locus">AM1_0264</name>
</gene>
<dbReference type="KEGG" id="amr:AM1_0264"/>
<name>B0C8W0_ACAM1</name>
<reference evidence="1 2" key="1">
    <citation type="journal article" date="2008" name="Proc. Natl. Acad. Sci. U.S.A.">
        <title>Niche adaptation and genome expansion in the chlorophyll d-producing cyanobacterium Acaryochloris marina.</title>
        <authorList>
            <person name="Swingley W.D."/>
            <person name="Chen M."/>
            <person name="Cheung P.C."/>
            <person name="Conrad A.L."/>
            <person name="Dejesa L.C."/>
            <person name="Hao J."/>
            <person name="Honchak B.M."/>
            <person name="Karbach L.E."/>
            <person name="Kurdoglu A."/>
            <person name="Lahiri S."/>
            <person name="Mastrian S.D."/>
            <person name="Miyashita H."/>
            <person name="Page L."/>
            <person name="Ramakrishna P."/>
            <person name="Satoh S."/>
            <person name="Sattley W.M."/>
            <person name="Shimada Y."/>
            <person name="Taylor H.L."/>
            <person name="Tomo T."/>
            <person name="Tsuchiya T."/>
            <person name="Wang Z.T."/>
            <person name="Raymond J."/>
            <person name="Mimuro M."/>
            <person name="Blankenship R.E."/>
            <person name="Touchman J.W."/>
        </authorList>
    </citation>
    <scope>NUCLEOTIDE SEQUENCE [LARGE SCALE GENOMIC DNA]</scope>
    <source>
        <strain evidence="2">MBIC 11017</strain>
    </source>
</reference>
<evidence type="ECO:0000313" key="2">
    <source>
        <dbReference type="Proteomes" id="UP000000268"/>
    </source>
</evidence>
<dbReference type="STRING" id="329726.AM1_0264"/>
<dbReference type="eggNOG" id="ENOG5033CJ0">
    <property type="taxonomic scope" value="Bacteria"/>
</dbReference>
<evidence type="ECO:0000313" key="1">
    <source>
        <dbReference type="EMBL" id="ABW25350.1"/>
    </source>
</evidence>
<dbReference type="HOGENOM" id="CLU_190653_0_0_3"/>
<proteinExistence type="predicted"/>
<protein>
    <submittedName>
        <fullName evidence="1">Uncharacterized protein</fullName>
    </submittedName>
</protein>
<sequence length="76" mass="8465">MTDDSLEPRINLESESLQYNKLHELGNRAQSAGLILGHGHHQGKYEILHKGQALLMTPKEAQAFLLALLQSIETSE</sequence>
<keyword evidence="2" id="KW-1185">Reference proteome</keyword>
<dbReference type="Proteomes" id="UP000000268">
    <property type="component" value="Chromosome"/>
</dbReference>
<dbReference type="AlphaFoldDB" id="B0C8W0"/>
<organism evidence="1 2">
    <name type="scientific">Acaryochloris marina (strain MBIC 11017)</name>
    <dbReference type="NCBI Taxonomy" id="329726"/>
    <lineage>
        <taxon>Bacteria</taxon>
        <taxon>Bacillati</taxon>
        <taxon>Cyanobacteriota</taxon>
        <taxon>Cyanophyceae</taxon>
        <taxon>Acaryochloridales</taxon>
        <taxon>Acaryochloridaceae</taxon>
        <taxon>Acaryochloris</taxon>
    </lineage>
</organism>
<accession>B0C8W0</accession>
<dbReference type="RefSeq" id="WP_012160960.1">
    <property type="nucleotide sequence ID" value="NC_009925.1"/>
</dbReference>